<dbReference type="InterPro" id="IPR038765">
    <property type="entry name" value="Papain-like_cys_pep_sf"/>
</dbReference>
<proteinExistence type="inferred from homology"/>
<dbReference type="PANTHER" id="PTHR47359:SF3">
    <property type="entry name" value="NLP_P60 DOMAIN-CONTAINING PROTEIN-RELATED"/>
    <property type="match status" value="1"/>
</dbReference>
<evidence type="ECO:0000313" key="7">
    <source>
        <dbReference type="EMBL" id="MEJ5945937.1"/>
    </source>
</evidence>
<keyword evidence="5" id="KW-0732">Signal</keyword>
<dbReference type="PANTHER" id="PTHR47359">
    <property type="entry name" value="PEPTIDOGLYCAN DL-ENDOPEPTIDASE CWLO"/>
    <property type="match status" value="1"/>
</dbReference>
<evidence type="ECO:0000256" key="4">
    <source>
        <dbReference type="ARBA" id="ARBA00022807"/>
    </source>
</evidence>
<keyword evidence="8" id="KW-1185">Reference proteome</keyword>
<dbReference type="Pfam" id="PF00877">
    <property type="entry name" value="NLPC_P60"/>
    <property type="match status" value="1"/>
</dbReference>
<dbReference type="SUPFAM" id="SSF54001">
    <property type="entry name" value="Cysteine proteinases"/>
    <property type="match status" value="1"/>
</dbReference>
<evidence type="ECO:0000259" key="6">
    <source>
        <dbReference type="PROSITE" id="PS51935"/>
    </source>
</evidence>
<dbReference type="InterPro" id="IPR051794">
    <property type="entry name" value="PG_Endopeptidase_C40"/>
</dbReference>
<gene>
    <name evidence="7" type="ORF">WDZ17_11600</name>
</gene>
<feature type="signal peptide" evidence="5">
    <location>
        <begin position="1"/>
        <end position="23"/>
    </location>
</feature>
<feature type="chain" id="PRO_5046552606" evidence="5">
    <location>
        <begin position="24"/>
        <end position="156"/>
    </location>
</feature>
<sequence length="156" mass="16489">MSSTVLRTPVRLLVVLLASVALLAGLSTGPAAPAAEAASSTGSKAVAAAATRAGMPYVWGATGPRSFDCSGLTQWSFKQAGKSLPRTAAQQRSAVRRVLTRDARVGDLIFFHNSSGHVYHVGIYAGNRQLWDAPKPGRVVSKRTIWTKSGLSWGRV</sequence>
<dbReference type="PROSITE" id="PS51935">
    <property type="entry name" value="NLPC_P60"/>
    <property type="match status" value="1"/>
</dbReference>
<name>A0ABU8RLE3_9ACTN</name>
<dbReference type="EMBL" id="JBBIAA010000013">
    <property type="protein sequence ID" value="MEJ5945937.1"/>
    <property type="molecule type" value="Genomic_DNA"/>
</dbReference>
<feature type="domain" description="NlpC/P60" evidence="6">
    <location>
        <begin position="39"/>
        <end position="156"/>
    </location>
</feature>
<evidence type="ECO:0000313" key="8">
    <source>
        <dbReference type="Proteomes" id="UP001387100"/>
    </source>
</evidence>
<keyword evidence="3" id="KW-0378">Hydrolase</keyword>
<dbReference type="RefSeq" id="WP_339575322.1">
    <property type="nucleotide sequence ID" value="NZ_JBBIAA010000013.1"/>
</dbReference>
<evidence type="ECO:0000256" key="5">
    <source>
        <dbReference type="SAM" id="SignalP"/>
    </source>
</evidence>
<accession>A0ABU8RLE3</accession>
<keyword evidence="4" id="KW-0788">Thiol protease</keyword>
<dbReference type="Gene3D" id="3.90.1720.10">
    <property type="entry name" value="endopeptidase domain like (from Nostoc punctiforme)"/>
    <property type="match status" value="1"/>
</dbReference>
<evidence type="ECO:0000256" key="1">
    <source>
        <dbReference type="ARBA" id="ARBA00007074"/>
    </source>
</evidence>
<comment type="caution">
    <text evidence="7">The sequence shown here is derived from an EMBL/GenBank/DDBJ whole genome shotgun (WGS) entry which is preliminary data.</text>
</comment>
<dbReference type="Proteomes" id="UP001387100">
    <property type="component" value="Unassembled WGS sequence"/>
</dbReference>
<reference evidence="7 8" key="1">
    <citation type="journal article" date="2017" name="Int. J. Syst. Evol. Microbiol.">
        <title>Pseudokineococcus basanitobsidens sp. nov., isolated from volcanic rock.</title>
        <authorList>
            <person name="Lee D.W."/>
            <person name="Park M.Y."/>
            <person name="Kim J.J."/>
            <person name="Kim B.S."/>
        </authorList>
    </citation>
    <scope>NUCLEOTIDE SEQUENCE [LARGE SCALE GENOMIC DNA]</scope>
    <source>
        <strain evidence="7 8">DSM 103726</strain>
    </source>
</reference>
<organism evidence="7 8">
    <name type="scientific">Pseudokineococcus basanitobsidens</name>
    <dbReference type="NCBI Taxonomy" id="1926649"/>
    <lineage>
        <taxon>Bacteria</taxon>
        <taxon>Bacillati</taxon>
        <taxon>Actinomycetota</taxon>
        <taxon>Actinomycetes</taxon>
        <taxon>Kineosporiales</taxon>
        <taxon>Kineosporiaceae</taxon>
        <taxon>Pseudokineococcus</taxon>
    </lineage>
</organism>
<protein>
    <submittedName>
        <fullName evidence="7">C40 family peptidase</fullName>
    </submittedName>
</protein>
<evidence type="ECO:0000256" key="2">
    <source>
        <dbReference type="ARBA" id="ARBA00022670"/>
    </source>
</evidence>
<dbReference type="InterPro" id="IPR000064">
    <property type="entry name" value="NLP_P60_dom"/>
</dbReference>
<comment type="similarity">
    <text evidence="1">Belongs to the peptidase C40 family.</text>
</comment>
<keyword evidence="2" id="KW-0645">Protease</keyword>
<evidence type="ECO:0000256" key="3">
    <source>
        <dbReference type="ARBA" id="ARBA00022801"/>
    </source>
</evidence>